<protein>
    <submittedName>
        <fullName evidence="2">Uncharacterized protein</fullName>
    </submittedName>
</protein>
<sequence>MSHTPLRSPIKVSASQSQEDIKGYEVINQPLHDEEGGEEEQQETDRIMSDDMPPPGTQIKPSESQPRVHDQHMDVDDVPESVPQPAPVADQRTQQTRTPELTQRHIQRISAQRSPSSPGRLDPFDWEDFESRYQKALAEADQEEGDLLAEFEHLVKTANPYKICASVRKQVEAKEGAFIGGGQGFPERSSSPEHIKIRSKSPWIHHRTSPSRQPSRAFPTITKLDMSSTFDTPGVLKAPGVSQVRVLFTSRTQQHMANPEQTEIEAFHAEHFSVAAIQLFAGDFLQPQSNYEDECYGEYYDYEEDDDGLGYYPDGVKRTLTDEQIAIFRHSELEALRREEEKKAAKASSCPQEGPGTAEDGLEPSNAARVLEPEFLEETEDGEVESESPQRASSAPSKAKRKRKAKKNRQSSAKHSESLPRGEQGWFKKTIKPDLRKRTWDVVETGMDSLDYDGLEASAGSGTGQASQRRKISYDD</sequence>
<feature type="region of interest" description="Disordered" evidence="1">
    <location>
        <begin position="452"/>
        <end position="476"/>
    </location>
</feature>
<dbReference type="Pfam" id="PF12720">
    <property type="entry name" value="DUF3807"/>
    <property type="match status" value="1"/>
</dbReference>
<dbReference type="Proteomes" id="UP001408356">
    <property type="component" value="Unassembled WGS sequence"/>
</dbReference>
<name>A0ABR2UJZ7_9PEZI</name>
<feature type="compositionally biased region" description="Basic residues" evidence="1">
    <location>
        <begin position="398"/>
        <end position="409"/>
    </location>
</feature>
<feature type="compositionally biased region" description="Polar residues" evidence="1">
    <location>
        <begin position="91"/>
        <end position="101"/>
    </location>
</feature>
<evidence type="ECO:0000313" key="3">
    <source>
        <dbReference type="Proteomes" id="UP001408356"/>
    </source>
</evidence>
<accession>A0ABR2UJZ7</accession>
<organism evidence="2 3">
    <name type="scientific">Seiridium unicorne</name>
    <dbReference type="NCBI Taxonomy" id="138068"/>
    <lineage>
        <taxon>Eukaryota</taxon>
        <taxon>Fungi</taxon>
        <taxon>Dikarya</taxon>
        <taxon>Ascomycota</taxon>
        <taxon>Pezizomycotina</taxon>
        <taxon>Sordariomycetes</taxon>
        <taxon>Xylariomycetidae</taxon>
        <taxon>Amphisphaeriales</taxon>
        <taxon>Sporocadaceae</taxon>
        <taxon>Seiridium</taxon>
    </lineage>
</organism>
<dbReference type="InterPro" id="IPR024526">
    <property type="entry name" value="DUF3807"/>
</dbReference>
<dbReference type="PANTHER" id="PTHR40642">
    <property type="entry name" value="YALI0F31295P"/>
    <property type="match status" value="1"/>
</dbReference>
<proteinExistence type="predicted"/>
<feature type="compositionally biased region" description="Acidic residues" evidence="1">
    <location>
        <begin position="374"/>
        <end position="386"/>
    </location>
</feature>
<feature type="region of interest" description="Disordered" evidence="1">
    <location>
        <begin position="1"/>
        <end position="125"/>
    </location>
</feature>
<reference evidence="2 3" key="1">
    <citation type="journal article" date="2024" name="J. Plant Pathol.">
        <title>Sequence and assembly of the genome of Seiridium unicorne, isolate CBS 538.82, causal agent of cypress canker disease.</title>
        <authorList>
            <person name="Scali E."/>
            <person name="Rocca G.D."/>
            <person name="Danti R."/>
            <person name="Garbelotto M."/>
            <person name="Barberini S."/>
            <person name="Baroncelli R."/>
            <person name="Emiliani G."/>
        </authorList>
    </citation>
    <scope>NUCLEOTIDE SEQUENCE [LARGE SCALE GENOMIC DNA]</scope>
    <source>
        <strain evidence="2 3">BM-138-508</strain>
    </source>
</reference>
<comment type="caution">
    <text evidence="2">The sequence shown here is derived from an EMBL/GenBank/DDBJ whole genome shotgun (WGS) entry which is preliminary data.</text>
</comment>
<keyword evidence="3" id="KW-1185">Reference proteome</keyword>
<feature type="region of interest" description="Disordered" evidence="1">
    <location>
        <begin position="339"/>
        <end position="431"/>
    </location>
</feature>
<dbReference type="EMBL" id="JARVKF010000420">
    <property type="protein sequence ID" value="KAK9414952.1"/>
    <property type="molecule type" value="Genomic_DNA"/>
</dbReference>
<feature type="compositionally biased region" description="Low complexity" evidence="1">
    <location>
        <begin position="387"/>
        <end position="397"/>
    </location>
</feature>
<feature type="compositionally biased region" description="Basic and acidic residues" evidence="1">
    <location>
        <begin position="66"/>
        <end position="75"/>
    </location>
</feature>
<evidence type="ECO:0000313" key="2">
    <source>
        <dbReference type="EMBL" id="KAK9414952.1"/>
    </source>
</evidence>
<evidence type="ECO:0000256" key="1">
    <source>
        <dbReference type="SAM" id="MobiDB-lite"/>
    </source>
</evidence>
<gene>
    <name evidence="2" type="ORF">SUNI508_10722</name>
</gene>
<dbReference type="PANTHER" id="PTHR40642:SF1">
    <property type="entry name" value="YALI0F31295P"/>
    <property type="match status" value="1"/>
</dbReference>